<evidence type="ECO:0000313" key="3">
    <source>
        <dbReference type="Proteomes" id="UP001372338"/>
    </source>
</evidence>
<name>A0AAN9HPF1_CROPI</name>
<feature type="region of interest" description="Disordered" evidence="1">
    <location>
        <begin position="334"/>
        <end position="356"/>
    </location>
</feature>
<keyword evidence="3" id="KW-1185">Reference proteome</keyword>
<feature type="compositionally biased region" description="Polar residues" evidence="1">
    <location>
        <begin position="225"/>
        <end position="238"/>
    </location>
</feature>
<sequence>MSERKFSVISEQEKGQKERSNKKVKPNEGSESEYALGMEDASYEMVEDEGDKSSKGLYKESLMKPVWDVNNIPFVLDEDLPENKCGGQNEHADSRCNMVVQKSPVEVHTVTGTKENLPNMETQLIEQVSDANPDNPADDLEGEENQEEANCFAKKEAATFTAPKSKGNGKLQNGDSGFRGSRFNAIGEEEPMTDLDNDTVTTNTHVGNEGRLIAPIKDKVVVKLRNTTGGKNPQSKPGSSRIHPGKEGRPKPVQREPKEIGSGPKPVVKTPQLEAGPSDNDKALLKAKEEEVLQRMKIISKDNPSAGLNHVTQVLMPSTEIMNFVYQRKEHLGYDTPHKPPDDATDGEQTLDSQPTHMEYISVTYSQERYWP</sequence>
<feature type="compositionally biased region" description="Basic and acidic residues" evidence="1">
    <location>
        <begin position="1"/>
        <end position="28"/>
    </location>
</feature>
<dbReference type="EMBL" id="JAYWIO010000008">
    <property type="protein sequence ID" value="KAK7244186.1"/>
    <property type="molecule type" value="Genomic_DNA"/>
</dbReference>
<feature type="region of interest" description="Disordered" evidence="1">
    <location>
        <begin position="223"/>
        <end position="282"/>
    </location>
</feature>
<proteinExistence type="predicted"/>
<comment type="caution">
    <text evidence="2">The sequence shown here is derived from an EMBL/GenBank/DDBJ whole genome shotgun (WGS) entry which is preliminary data.</text>
</comment>
<organism evidence="2 3">
    <name type="scientific">Crotalaria pallida</name>
    <name type="common">Smooth rattlebox</name>
    <name type="synonym">Crotalaria striata</name>
    <dbReference type="NCBI Taxonomy" id="3830"/>
    <lineage>
        <taxon>Eukaryota</taxon>
        <taxon>Viridiplantae</taxon>
        <taxon>Streptophyta</taxon>
        <taxon>Embryophyta</taxon>
        <taxon>Tracheophyta</taxon>
        <taxon>Spermatophyta</taxon>
        <taxon>Magnoliopsida</taxon>
        <taxon>eudicotyledons</taxon>
        <taxon>Gunneridae</taxon>
        <taxon>Pentapetalae</taxon>
        <taxon>rosids</taxon>
        <taxon>fabids</taxon>
        <taxon>Fabales</taxon>
        <taxon>Fabaceae</taxon>
        <taxon>Papilionoideae</taxon>
        <taxon>50 kb inversion clade</taxon>
        <taxon>genistoids sensu lato</taxon>
        <taxon>core genistoids</taxon>
        <taxon>Crotalarieae</taxon>
        <taxon>Crotalaria</taxon>
    </lineage>
</organism>
<evidence type="ECO:0000256" key="1">
    <source>
        <dbReference type="SAM" id="MobiDB-lite"/>
    </source>
</evidence>
<feature type="compositionally biased region" description="Acidic residues" evidence="1">
    <location>
        <begin position="187"/>
        <end position="197"/>
    </location>
</feature>
<feature type="region of interest" description="Disordered" evidence="1">
    <location>
        <begin position="162"/>
        <end position="198"/>
    </location>
</feature>
<accession>A0AAN9HPF1</accession>
<evidence type="ECO:0000313" key="2">
    <source>
        <dbReference type="EMBL" id="KAK7244186.1"/>
    </source>
</evidence>
<feature type="compositionally biased region" description="Basic and acidic residues" evidence="1">
    <location>
        <begin position="244"/>
        <end position="259"/>
    </location>
</feature>
<feature type="compositionally biased region" description="Polar residues" evidence="1">
    <location>
        <begin position="347"/>
        <end position="356"/>
    </location>
</feature>
<feature type="region of interest" description="Disordered" evidence="1">
    <location>
        <begin position="1"/>
        <end position="37"/>
    </location>
</feature>
<reference evidence="2 3" key="1">
    <citation type="submission" date="2024-01" db="EMBL/GenBank/DDBJ databases">
        <title>The genomes of 5 underutilized Papilionoideae crops provide insights into root nodulation and disease resistanc.</title>
        <authorList>
            <person name="Yuan L."/>
        </authorList>
    </citation>
    <scope>NUCLEOTIDE SEQUENCE [LARGE SCALE GENOMIC DNA]</scope>
    <source>
        <strain evidence="2">ZHUSHIDOU_FW_LH</strain>
        <tissue evidence="2">Leaf</tissue>
    </source>
</reference>
<dbReference type="AlphaFoldDB" id="A0AAN9HPF1"/>
<gene>
    <name evidence="2" type="ORF">RIF29_39004</name>
</gene>
<dbReference type="Proteomes" id="UP001372338">
    <property type="component" value="Unassembled WGS sequence"/>
</dbReference>
<protein>
    <submittedName>
        <fullName evidence="2">Uncharacterized protein</fullName>
    </submittedName>
</protein>